<evidence type="ECO:0000259" key="2">
    <source>
        <dbReference type="Pfam" id="PF13229"/>
    </source>
</evidence>
<keyword evidence="4" id="KW-1185">Reference proteome</keyword>
<feature type="signal peptide" evidence="1">
    <location>
        <begin position="1"/>
        <end position="32"/>
    </location>
</feature>
<dbReference type="InterPro" id="IPR011050">
    <property type="entry name" value="Pectin_lyase_fold/virulence"/>
</dbReference>
<protein>
    <recommendedName>
        <fullName evidence="2">Right handed beta helix domain-containing protein</fullName>
    </recommendedName>
</protein>
<name>A0A8J3VUR2_9ACTN</name>
<feature type="chain" id="PRO_5035317742" description="Right handed beta helix domain-containing protein" evidence="1">
    <location>
        <begin position="33"/>
        <end position="382"/>
    </location>
</feature>
<dbReference type="SUPFAM" id="SSF51126">
    <property type="entry name" value="Pectin lyase-like"/>
    <property type="match status" value="1"/>
</dbReference>
<keyword evidence="1" id="KW-0732">Signal</keyword>
<reference evidence="3" key="1">
    <citation type="submission" date="2021-01" db="EMBL/GenBank/DDBJ databases">
        <title>Whole genome shotgun sequence of Rugosimonospora africana NBRC 104875.</title>
        <authorList>
            <person name="Komaki H."/>
            <person name="Tamura T."/>
        </authorList>
    </citation>
    <scope>NUCLEOTIDE SEQUENCE</scope>
    <source>
        <strain evidence="3">NBRC 104875</strain>
    </source>
</reference>
<dbReference type="Gene3D" id="2.160.20.10">
    <property type="entry name" value="Single-stranded right-handed beta-helix, Pectin lyase-like"/>
    <property type="match status" value="1"/>
</dbReference>
<dbReference type="Pfam" id="PF13229">
    <property type="entry name" value="Beta_helix"/>
    <property type="match status" value="1"/>
</dbReference>
<evidence type="ECO:0000313" key="3">
    <source>
        <dbReference type="EMBL" id="GIH19540.1"/>
    </source>
</evidence>
<dbReference type="RefSeq" id="WP_203922998.1">
    <property type="nucleotide sequence ID" value="NZ_BONZ01000082.1"/>
</dbReference>
<gene>
    <name evidence="3" type="ORF">Raf01_77120</name>
</gene>
<comment type="caution">
    <text evidence="3">The sequence shown here is derived from an EMBL/GenBank/DDBJ whole genome shotgun (WGS) entry which is preliminary data.</text>
</comment>
<dbReference type="InterPro" id="IPR039448">
    <property type="entry name" value="Beta_helix"/>
</dbReference>
<organism evidence="3 4">
    <name type="scientific">Rugosimonospora africana</name>
    <dbReference type="NCBI Taxonomy" id="556532"/>
    <lineage>
        <taxon>Bacteria</taxon>
        <taxon>Bacillati</taxon>
        <taxon>Actinomycetota</taxon>
        <taxon>Actinomycetes</taxon>
        <taxon>Micromonosporales</taxon>
        <taxon>Micromonosporaceae</taxon>
        <taxon>Rugosimonospora</taxon>
    </lineage>
</organism>
<dbReference type="InterPro" id="IPR012334">
    <property type="entry name" value="Pectin_lyas_fold"/>
</dbReference>
<accession>A0A8J3VUR2</accession>
<dbReference type="AlphaFoldDB" id="A0A8J3VUR2"/>
<dbReference type="EMBL" id="BONZ01000082">
    <property type="protein sequence ID" value="GIH19540.1"/>
    <property type="molecule type" value="Genomic_DNA"/>
</dbReference>
<evidence type="ECO:0000256" key="1">
    <source>
        <dbReference type="SAM" id="SignalP"/>
    </source>
</evidence>
<feature type="domain" description="Right handed beta helix" evidence="2">
    <location>
        <begin position="160"/>
        <end position="304"/>
    </location>
</feature>
<sequence>MKLLRGTVWRTLLSLATLLPLSLALPATAAQAADVFTVYMSASGSDSNDGMTPTTSVYSLVRVQQVLQAQKPTTDVEVRIATGTYSAPPMQDWRFYVPGHTISFLPVGWNVGDPAPVAGRPIMQNKKNASGVYPDGYWFQPKLPSDPADPLYNGGDSGLRFYYLQVQYYGAGGISIWGDSERDVDDENYNPPMYQQAGAGLNGNTMYGMLFTHLGSKWAGGHYGWGAVVLTNSSNNVMDNNLFIDIENGGSYGGYIHGAYITHFSSDNTVTNSKFRLISSDPVKVRDRSNDNTIEHNQFINAGVNSYYRGEFCDQACAIDNPGTERQCAEYHNRFFYNDLVSGYSGGAIPTWSLSPSGLTNAGGDPCSIPAGEQRLNTGGNT</sequence>
<dbReference type="Proteomes" id="UP000642748">
    <property type="component" value="Unassembled WGS sequence"/>
</dbReference>
<proteinExistence type="predicted"/>
<evidence type="ECO:0000313" key="4">
    <source>
        <dbReference type="Proteomes" id="UP000642748"/>
    </source>
</evidence>